<dbReference type="Pfam" id="PF00067">
    <property type="entry name" value="p450"/>
    <property type="match status" value="1"/>
</dbReference>
<accession>A0ABM1B7L3</accession>
<evidence type="ECO:0000256" key="2">
    <source>
        <dbReference type="ARBA" id="ARBA00022723"/>
    </source>
</evidence>
<keyword evidence="2 5" id="KW-0479">Metal-binding</keyword>
<comment type="similarity">
    <text evidence="1 5">Belongs to the cytochrome P450 family.</text>
</comment>
<evidence type="ECO:0000313" key="8">
    <source>
        <dbReference type="RefSeq" id="XP_013776427.1"/>
    </source>
</evidence>
<dbReference type="Proteomes" id="UP000694941">
    <property type="component" value="Unplaced"/>
</dbReference>
<dbReference type="GeneID" id="106461178"/>
<evidence type="ECO:0000256" key="3">
    <source>
        <dbReference type="ARBA" id="ARBA00023004"/>
    </source>
</evidence>
<dbReference type="PRINTS" id="PR00385">
    <property type="entry name" value="P450"/>
</dbReference>
<dbReference type="PANTHER" id="PTHR24300:SF375">
    <property type="entry name" value="CYTOCHROME P450 FAMILY"/>
    <property type="match status" value="1"/>
</dbReference>
<keyword evidence="7" id="KW-1185">Reference proteome</keyword>
<organism evidence="7 8">
    <name type="scientific">Limulus polyphemus</name>
    <name type="common">Atlantic horseshoe crab</name>
    <dbReference type="NCBI Taxonomy" id="6850"/>
    <lineage>
        <taxon>Eukaryota</taxon>
        <taxon>Metazoa</taxon>
        <taxon>Ecdysozoa</taxon>
        <taxon>Arthropoda</taxon>
        <taxon>Chelicerata</taxon>
        <taxon>Merostomata</taxon>
        <taxon>Xiphosura</taxon>
        <taxon>Limulidae</taxon>
        <taxon>Limulus</taxon>
    </lineage>
</organism>
<keyword evidence="5" id="KW-0560">Oxidoreductase</keyword>
<protein>
    <submittedName>
        <fullName evidence="8">Cytochrome P450 2J6-like</fullName>
    </submittedName>
</protein>
<dbReference type="InterPro" id="IPR050182">
    <property type="entry name" value="Cytochrome_P450_fam2"/>
</dbReference>
<dbReference type="PROSITE" id="PS00086">
    <property type="entry name" value="CYTOCHROME_P450"/>
    <property type="match status" value="1"/>
</dbReference>
<keyword evidence="6" id="KW-1133">Transmembrane helix</keyword>
<keyword evidence="6" id="KW-0812">Transmembrane</keyword>
<dbReference type="InterPro" id="IPR002401">
    <property type="entry name" value="Cyt_P450_E_grp-I"/>
</dbReference>
<dbReference type="InterPro" id="IPR036396">
    <property type="entry name" value="Cyt_P450_sf"/>
</dbReference>
<keyword evidence="4 5" id="KW-0503">Monooxygenase</keyword>
<proteinExistence type="inferred from homology"/>
<evidence type="ECO:0000256" key="1">
    <source>
        <dbReference type="ARBA" id="ARBA00010617"/>
    </source>
</evidence>
<evidence type="ECO:0000256" key="6">
    <source>
        <dbReference type="SAM" id="Phobius"/>
    </source>
</evidence>
<dbReference type="InterPro" id="IPR001128">
    <property type="entry name" value="Cyt_P450"/>
</dbReference>
<evidence type="ECO:0000313" key="7">
    <source>
        <dbReference type="Proteomes" id="UP000694941"/>
    </source>
</evidence>
<dbReference type="InterPro" id="IPR017972">
    <property type="entry name" value="Cyt_P450_CS"/>
</dbReference>
<keyword evidence="3 5" id="KW-0408">Iron</keyword>
<dbReference type="SUPFAM" id="SSF48264">
    <property type="entry name" value="Cytochrome P450"/>
    <property type="match status" value="1"/>
</dbReference>
<evidence type="ECO:0000256" key="5">
    <source>
        <dbReference type="RuleBase" id="RU000461"/>
    </source>
</evidence>
<sequence>MASFILETALDFIRGWSFSTFFLASFIFLFLRWMVTRIRNFPPGPIGLPVVGYLPFLKGKQTYLHITDLGKKYGNVFSLRLGSRYVVVLNDFKAVKEALSKDAFLGRPPDIQFRTSEITSVAVSNGIAWKEQRRFSLHALRDLGFGKTKMEDHIKEEVNVILEQLAACKGKPEDLRRLLVPSVSNNISALVFGRRFDYNDPKRQFLDERLREALESFQQFSLYTFFPWLKHIVLKLRPGIYKKFLTSIEKLQEFINDEIKTHEETLDENNIRDFIDAFLLEMKKRQNKNDTSETFNMETLVGTVQALFGAGSGTVLATVHWLLLTMAVYRNVQERVQKEIDNVIGRERPPSWSDHTNLPVTRAALMEVYRWQTVAPLSILRYTLEDTTVQGYNIPEGTYVMTNIWAVHHDKAYWKDRELFCPDRFLNQDGTYVEKPEYYIPFSLGKRNCLGETLAEVEVFLYFTSILQRFTIALPEGVKPNFDATFQLTLEPEHNDFCFFPRQ</sequence>
<gene>
    <name evidence="8" type="primary">LOC106461178</name>
</gene>
<keyword evidence="6" id="KW-0472">Membrane</keyword>
<keyword evidence="5" id="KW-0349">Heme</keyword>
<evidence type="ECO:0000256" key="4">
    <source>
        <dbReference type="ARBA" id="ARBA00023033"/>
    </source>
</evidence>
<feature type="transmembrane region" description="Helical" evidence="6">
    <location>
        <begin position="12"/>
        <end position="31"/>
    </location>
</feature>
<dbReference type="PANTHER" id="PTHR24300">
    <property type="entry name" value="CYTOCHROME P450 508A4-RELATED"/>
    <property type="match status" value="1"/>
</dbReference>
<reference evidence="8" key="1">
    <citation type="submission" date="2025-08" db="UniProtKB">
        <authorList>
            <consortium name="RefSeq"/>
        </authorList>
    </citation>
    <scope>IDENTIFICATION</scope>
    <source>
        <tissue evidence="8">Muscle</tissue>
    </source>
</reference>
<dbReference type="Gene3D" id="1.10.630.10">
    <property type="entry name" value="Cytochrome P450"/>
    <property type="match status" value="1"/>
</dbReference>
<dbReference type="RefSeq" id="XP_013776427.1">
    <property type="nucleotide sequence ID" value="XM_013920973.2"/>
</dbReference>
<dbReference type="PRINTS" id="PR00463">
    <property type="entry name" value="EP450I"/>
</dbReference>
<name>A0ABM1B7L3_LIMPO</name>